<proteinExistence type="predicted"/>
<comment type="caution">
    <text evidence="1">The sequence shown here is derived from an EMBL/GenBank/DDBJ whole genome shotgun (WGS) entry which is preliminary data.</text>
</comment>
<sequence length="1357" mass="153405">MDDEIQITDDVDESVLPLISKIGTHLSQRTRPPKDFIVKSLKQAASAFSQIEQFSSETTDGLQPAKQQQAARKRKIAIKPLGDTIVHGLLQHSDKDVRLLVAICVTEIFRIMAPEPPFEDKYLRDIFRLIISTFADLADTESPFFSKRVKILDTVAQIRCCVIMLDIDCNDLVLEMFKIFFSVVRDDHNESLLNAMSSIMRLILYEETSQQILEVILRNLIKGRKDTACAASQLAASVIKTCAEELEPLVCGFLTACILDKDNLRCELKEFHHEIILKVFECAPYMLLAVIPSLINELLADQVDVRIKAVNLLGKLFSLPEHHVAQKYHDLFVEFLKRFSDKSVDVRISALQCAKSFYVANPSARESHEIISTVGDRLLDFDDRVRMQAVLVACDICRSNLKLVPHELLCQATERLRDKKISVRKRALQKLIEVYQDYCNKCCEGGIKMSDHFEEIPSKIMLLCCDKDCKEFRSQNMDFVLADDLFPEHLSIEQRTKHWIQMFSRFGSLQIKALDNILTQKRRLQIEMKNYLALRKKRKELSSEETQKKTERMFVKIAASFPEPSKAEECLHKLNKIKDNHVFKSLEQLLEDQNFTTRQTILDKLLDIIGDRDPYFEFLRSLFSKCSCNIFSSEHVHFILEYLSNSTNGNKHLEDSSLKLLLAIVRVFPSTLKGSEKQFKMLLEQKSPVKDELIEVLAKAGSHISVKLSDIYPFLKRICLEGTRTQAKFAVSAIASLSSDQSAFLNLYEGLIDSLYSQWNVPTILQSLGCIAQYSISTFETRDEEIISYICQDIIQVDLFDDGHDATSYDDSRCSDSCQLKIYGLKTVLKSFLPHQGCVRRKINGLLDILLKMLQESDNFVGIDSCKTDKAHIRLAAAKSILRLSRRWDLQITPELFRSTILVAKDLCSSARRSFLSKIQKMLKEHRLPIRFACAFPLAETDGVEDLQCKNKYMAEFIKDYSREARARQTSAMQGAVIDYPAYIVVFLIHVLAHDPGFPSESCQDEETYADFCSPLFLVLRALLNASIVDGDQDLVDDVVLYVFSILRAIRKAEDAVDAQMTTKLHFLADIGIFILNALNHGKISTSQAPGQILLPSSLYRMSLSGIDAKSKCRKSSFDECFLSRIFHKLKSNVPQASVQKPVKTLPRRGRKSQEDAPQTNILSGKQDDLSGRAVTVAKAVMPNIPSGEKNKRVVSPVICGSVGLHECSTIDRQQNLASERPQDKKQLSSCDSVSFEGSLVESNISTQKLKRSSLTENPVTSGKSTVQPPKRPRTERKDPCGSKREDIRVDDPNKSHFSHCDPDKHSSLSNLKKTTATKGALTKKGRTFLNQVNVDKNGGRTSLRTSSASEIFNTSP</sequence>
<protein>
    <submittedName>
        <fullName evidence="1">Uncharacterized protein</fullName>
    </submittedName>
</protein>
<dbReference type="EMBL" id="CM039431">
    <property type="protein sequence ID" value="KAI4337812.1"/>
    <property type="molecule type" value="Genomic_DNA"/>
</dbReference>
<evidence type="ECO:0000313" key="1">
    <source>
        <dbReference type="EMBL" id="KAI4337812.1"/>
    </source>
</evidence>
<organism evidence="1 2">
    <name type="scientific">Bauhinia variegata</name>
    <name type="common">Purple orchid tree</name>
    <name type="synonym">Phanera variegata</name>
    <dbReference type="NCBI Taxonomy" id="167791"/>
    <lineage>
        <taxon>Eukaryota</taxon>
        <taxon>Viridiplantae</taxon>
        <taxon>Streptophyta</taxon>
        <taxon>Embryophyta</taxon>
        <taxon>Tracheophyta</taxon>
        <taxon>Spermatophyta</taxon>
        <taxon>Magnoliopsida</taxon>
        <taxon>eudicotyledons</taxon>
        <taxon>Gunneridae</taxon>
        <taxon>Pentapetalae</taxon>
        <taxon>rosids</taxon>
        <taxon>fabids</taxon>
        <taxon>Fabales</taxon>
        <taxon>Fabaceae</taxon>
        <taxon>Cercidoideae</taxon>
        <taxon>Cercideae</taxon>
        <taxon>Bauhiniinae</taxon>
        <taxon>Bauhinia</taxon>
    </lineage>
</organism>
<dbReference type="Proteomes" id="UP000828941">
    <property type="component" value="Chromosome 6"/>
</dbReference>
<reference evidence="1 2" key="1">
    <citation type="journal article" date="2022" name="DNA Res.">
        <title>Chromosomal-level genome assembly of the orchid tree Bauhinia variegata (Leguminosae; Cercidoideae) supports the allotetraploid origin hypothesis of Bauhinia.</title>
        <authorList>
            <person name="Zhong Y."/>
            <person name="Chen Y."/>
            <person name="Zheng D."/>
            <person name="Pang J."/>
            <person name="Liu Y."/>
            <person name="Luo S."/>
            <person name="Meng S."/>
            <person name="Qian L."/>
            <person name="Wei D."/>
            <person name="Dai S."/>
            <person name="Zhou R."/>
        </authorList>
    </citation>
    <scope>NUCLEOTIDE SEQUENCE [LARGE SCALE GENOMIC DNA]</scope>
    <source>
        <strain evidence="1">BV-YZ2020</strain>
    </source>
</reference>
<evidence type="ECO:0000313" key="2">
    <source>
        <dbReference type="Proteomes" id="UP000828941"/>
    </source>
</evidence>
<accession>A0ACB9NMW0</accession>
<keyword evidence="2" id="KW-1185">Reference proteome</keyword>
<name>A0ACB9NMW0_BAUVA</name>
<gene>
    <name evidence="1" type="ORF">L6164_016184</name>
</gene>